<dbReference type="GeneID" id="76631712"/>
<name>A0ABD5W8G8_9EURY</name>
<dbReference type="PROSITE" id="PS51371">
    <property type="entry name" value="CBS"/>
    <property type="match status" value="2"/>
</dbReference>
<dbReference type="InterPro" id="IPR051257">
    <property type="entry name" value="Diverse_CBS-Domain"/>
</dbReference>
<dbReference type="EMBL" id="JBHSZI010000001">
    <property type="protein sequence ID" value="MFC7059543.1"/>
    <property type="molecule type" value="Genomic_DNA"/>
</dbReference>
<dbReference type="Proteomes" id="UP001596445">
    <property type="component" value="Unassembled WGS sequence"/>
</dbReference>
<gene>
    <name evidence="4" type="ORF">ACFQQG_16840</name>
</gene>
<dbReference type="InterPro" id="IPR046342">
    <property type="entry name" value="CBS_dom_sf"/>
</dbReference>
<proteinExistence type="predicted"/>
<dbReference type="Gene3D" id="3.10.580.10">
    <property type="entry name" value="CBS-domain"/>
    <property type="match status" value="1"/>
</dbReference>
<organism evidence="4 5">
    <name type="scientific">Halovenus salina</name>
    <dbReference type="NCBI Taxonomy" id="1510225"/>
    <lineage>
        <taxon>Archaea</taxon>
        <taxon>Methanobacteriati</taxon>
        <taxon>Methanobacteriota</taxon>
        <taxon>Stenosarchaea group</taxon>
        <taxon>Halobacteria</taxon>
        <taxon>Halobacteriales</taxon>
        <taxon>Haloarculaceae</taxon>
        <taxon>Halovenus</taxon>
    </lineage>
</organism>
<keyword evidence="5" id="KW-1185">Reference proteome</keyword>
<dbReference type="AlphaFoldDB" id="A0ABD5W8G8"/>
<dbReference type="SUPFAM" id="SSF54631">
    <property type="entry name" value="CBS-domain pair"/>
    <property type="match status" value="1"/>
</dbReference>
<dbReference type="InterPro" id="IPR000644">
    <property type="entry name" value="CBS_dom"/>
</dbReference>
<dbReference type="PANTHER" id="PTHR43080">
    <property type="entry name" value="CBS DOMAIN-CONTAINING PROTEIN CBSX3, MITOCHONDRIAL"/>
    <property type="match status" value="1"/>
</dbReference>
<evidence type="ECO:0000256" key="1">
    <source>
        <dbReference type="ARBA" id="ARBA00023122"/>
    </source>
</evidence>
<dbReference type="SMART" id="SM00116">
    <property type="entry name" value="CBS"/>
    <property type="match status" value="2"/>
</dbReference>
<dbReference type="RefSeq" id="WP_267162323.1">
    <property type="nucleotide sequence ID" value="NZ_CP112972.1"/>
</dbReference>
<accession>A0ABD5W8G8</accession>
<sequence length="139" mass="15226">MQVTDIMSAPAVTVKTDATLYDAIAVMLEHSVGSAVVVDDWMVGIITRSDILRAAYAAGSELDSIPVTRGMSDDVVTTKPDTSVRHALELMKAHDIKKLPVVDDLDLVGVVTATDIAQHQPERVRELQNTIERRDDWTD</sequence>
<reference evidence="4 5" key="1">
    <citation type="journal article" date="2019" name="Int. J. Syst. Evol. Microbiol.">
        <title>The Global Catalogue of Microorganisms (GCM) 10K type strain sequencing project: providing services to taxonomists for standard genome sequencing and annotation.</title>
        <authorList>
            <consortium name="The Broad Institute Genomics Platform"/>
            <consortium name="The Broad Institute Genome Sequencing Center for Infectious Disease"/>
            <person name="Wu L."/>
            <person name="Ma J."/>
        </authorList>
    </citation>
    <scope>NUCLEOTIDE SEQUENCE [LARGE SCALE GENOMIC DNA]</scope>
    <source>
        <strain evidence="4 5">JCM 30072</strain>
    </source>
</reference>
<evidence type="ECO:0000256" key="2">
    <source>
        <dbReference type="PROSITE-ProRule" id="PRU00703"/>
    </source>
</evidence>
<dbReference type="PANTHER" id="PTHR43080:SF2">
    <property type="entry name" value="CBS DOMAIN-CONTAINING PROTEIN"/>
    <property type="match status" value="1"/>
</dbReference>
<protein>
    <submittedName>
        <fullName evidence="4">Cyclic nucleotide-binding/CBS domain-containing protein</fullName>
    </submittedName>
</protein>
<evidence type="ECO:0000259" key="3">
    <source>
        <dbReference type="PROSITE" id="PS51371"/>
    </source>
</evidence>
<feature type="domain" description="CBS" evidence="3">
    <location>
        <begin position="7"/>
        <end position="64"/>
    </location>
</feature>
<comment type="caution">
    <text evidence="4">The sequence shown here is derived from an EMBL/GenBank/DDBJ whole genome shotgun (WGS) entry which is preliminary data.</text>
</comment>
<feature type="domain" description="CBS" evidence="3">
    <location>
        <begin position="71"/>
        <end position="127"/>
    </location>
</feature>
<keyword evidence="1 2" id="KW-0129">CBS domain</keyword>
<evidence type="ECO:0000313" key="4">
    <source>
        <dbReference type="EMBL" id="MFC7059543.1"/>
    </source>
</evidence>
<evidence type="ECO:0000313" key="5">
    <source>
        <dbReference type="Proteomes" id="UP001596445"/>
    </source>
</evidence>
<dbReference type="Pfam" id="PF00571">
    <property type="entry name" value="CBS"/>
    <property type="match status" value="2"/>
</dbReference>